<evidence type="ECO:0000256" key="5">
    <source>
        <dbReference type="ARBA" id="ARBA00022723"/>
    </source>
</evidence>
<sequence>MTGSESLDFIKKELISLEKNMAAEVANKSGIIESLHKDQKEAGKNLVEYLSVRNRDLRILQDALHIHGLSSLASSESHIRRQVQAILERLGETIPTEHIDICDFSFSKKKIDEKSHLLFGNKTIPSIPSLMVTFDSGFADSYALIKSLLENGMNVARINCAHDDEATWSKMINKLRKASKRTGIDCKVYMDLAGPKIRTVLLGKGKDKGKVKVKEGELIWLAEEAKGFGQDDVVISPNVPGIIGFLKKGDRVYIDDGVIRATVEKTKSGKAGIRITRISSEKSQIKAEKGINFPDTLIQIPSLTDFDKACLPFICENADLVGYSFVRNAADISNLQTELTAISETPPLMIVKIETPEAVSNLPSLLMEGMKQKAFGVMIARGDLAVEIGFERMGEIQEEILWICEAAHVPVVWATQVLESLNKSGMATRSEITDAGQSANAECVMINKGDHTIEVMETLKDILQRSAEHRVKKRFRFRQLKIAERFLKS</sequence>
<dbReference type="SUPFAM" id="SSF50800">
    <property type="entry name" value="PK beta-barrel domain-like"/>
    <property type="match status" value="1"/>
</dbReference>
<keyword evidence="4 12" id="KW-0808">Transferase</keyword>
<evidence type="ECO:0000256" key="7">
    <source>
        <dbReference type="ARBA" id="ARBA00022777"/>
    </source>
</evidence>
<proteinExistence type="inferred from homology"/>
<organism evidence="14 15">
    <name type="scientific">Aquiflexum gelatinilyticum</name>
    <dbReference type="NCBI Taxonomy" id="2961943"/>
    <lineage>
        <taxon>Bacteria</taxon>
        <taxon>Pseudomonadati</taxon>
        <taxon>Bacteroidota</taxon>
        <taxon>Cytophagia</taxon>
        <taxon>Cytophagales</taxon>
        <taxon>Cyclobacteriaceae</taxon>
        <taxon>Aquiflexum</taxon>
    </lineage>
</organism>
<keyword evidence="7 12" id="KW-0418">Kinase</keyword>
<keyword evidence="8" id="KW-0067">ATP-binding</keyword>
<dbReference type="Gene3D" id="2.40.33.10">
    <property type="entry name" value="PK beta-barrel domain-like"/>
    <property type="match status" value="1"/>
</dbReference>
<keyword evidence="10 12" id="KW-0324">Glycolysis</keyword>
<dbReference type="EC" id="2.7.1.40" evidence="3 12"/>
<keyword evidence="11 14" id="KW-0670">Pyruvate</keyword>
<dbReference type="Pfam" id="PF00224">
    <property type="entry name" value="PK"/>
    <property type="match status" value="1"/>
</dbReference>
<dbReference type="InterPro" id="IPR015813">
    <property type="entry name" value="Pyrv/PenolPyrv_kinase-like_dom"/>
</dbReference>
<gene>
    <name evidence="14" type="ORF">NU887_14260</name>
</gene>
<accession>A0A9X2SZA7</accession>
<evidence type="ECO:0000256" key="8">
    <source>
        <dbReference type="ARBA" id="ARBA00022840"/>
    </source>
</evidence>
<keyword evidence="9 12" id="KW-0460">Magnesium</keyword>
<evidence type="ECO:0000256" key="12">
    <source>
        <dbReference type="RuleBase" id="RU000504"/>
    </source>
</evidence>
<comment type="similarity">
    <text evidence="2 12">Belongs to the pyruvate kinase family.</text>
</comment>
<dbReference type="GO" id="GO:0030955">
    <property type="term" value="F:potassium ion binding"/>
    <property type="evidence" value="ECO:0007669"/>
    <property type="project" value="InterPro"/>
</dbReference>
<dbReference type="Proteomes" id="UP001142175">
    <property type="component" value="Unassembled WGS sequence"/>
</dbReference>
<evidence type="ECO:0000256" key="2">
    <source>
        <dbReference type="ARBA" id="ARBA00008663"/>
    </source>
</evidence>
<comment type="pathway">
    <text evidence="1 12">Carbohydrate degradation; glycolysis; pyruvate from D-glyceraldehyde 3-phosphate: step 5/5.</text>
</comment>
<feature type="domain" description="Pyruvate kinase barrel" evidence="13">
    <location>
        <begin position="140"/>
        <end position="446"/>
    </location>
</feature>
<evidence type="ECO:0000259" key="13">
    <source>
        <dbReference type="Pfam" id="PF00224"/>
    </source>
</evidence>
<keyword evidence="15" id="KW-1185">Reference proteome</keyword>
<reference evidence="14" key="1">
    <citation type="submission" date="2022-08" db="EMBL/GenBank/DDBJ databases">
        <authorList>
            <person name="Zhang D."/>
        </authorList>
    </citation>
    <scope>NUCLEOTIDE SEQUENCE</scope>
    <source>
        <strain evidence="14">XJ19-11</strain>
    </source>
</reference>
<comment type="caution">
    <text evidence="14">The sequence shown here is derived from an EMBL/GenBank/DDBJ whole genome shotgun (WGS) entry which is preliminary data.</text>
</comment>
<dbReference type="GO" id="GO:0016301">
    <property type="term" value="F:kinase activity"/>
    <property type="evidence" value="ECO:0007669"/>
    <property type="project" value="UniProtKB-KW"/>
</dbReference>
<keyword evidence="6" id="KW-0547">Nucleotide-binding</keyword>
<evidence type="ECO:0000256" key="10">
    <source>
        <dbReference type="ARBA" id="ARBA00023152"/>
    </source>
</evidence>
<evidence type="ECO:0000256" key="9">
    <source>
        <dbReference type="ARBA" id="ARBA00022842"/>
    </source>
</evidence>
<evidence type="ECO:0000256" key="4">
    <source>
        <dbReference type="ARBA" id="ARBA00022679"/>
    </source>
</evidence>
<dbReference type="EMBL" id="JANSUY010000013">
    <property type="protein sequence ID" value="MCR9016204.1"/>
    <property type="molecule type" value="Genomic_DNA"/>
</dbReference>
<dbReference type="PANTHER" id="PTHR11817">
    <property type="entry name" value="PYRUVATE KINASE"/>
    <property type="match status" value="1"/>
</dbReference>
<dbReference type="SUPFAM" id="SSF51621">
    <property type="entry name" value="Phosphoenolpyruvate/pyruvate domain"/>
    <property type="match status" value="1"/>
</dbReference>
<name>A0A9X2SZA7_9BACT</name>
<dbReference type="GO" id="GO:0004743">
    <property type="term" value="F:pyruvate kinase activity"/>
    <property type="evidence" value="ECO:0007669"/>
    <property type="project" value="UniProtKB-EC"/>
</dbReference>
<dbReference type="AlphaFoldDB" id="A0A9X2SZA7"/>
<dbReference type="GO" id="GO:0000287">
    <property type="term" value="F:magnesium ion binding"/>
    <property type="evidence" value="ECO:0007669"/>
    <property type="project" value="InterPro"/>
</dbReference>
<evidence type="ECO:0000256" key="1">
    <source>
        <dbReference type="ARBA" id="ARBA00004997"/>
    </source>
</evidence>
<dbReference type="InterPro" id="IPR011037">
    <property type="entry name" value="Pyrv_Knase-like_insert_dom_sf"/>
</dbReference>
<dbReference type="PRINTS" id="PR01050">
    <property type="entry name" value="PYRUVTKNASE"/>
</dbReference>
<dbReference type="RefSeq" id="WP_258424057.1">
    <property type="nucleotide sequence ID" value="NZ_JANSUY010000013.1"/>
</dbReference>
<keyword evidence="5" id="KW-0479">Metal-binding</keyword>
<dbReference type="InterPro" id="IPR015793">
    <property type="entry name" value="Pyrv_Knase_brl"/>
</dbReference>
<dbReference type="GO" id="GO:0005524">
    <property type="term" value="F:ATP binding"/>
    <property type="evidence" value="ECO:0007669"/>
    <property type="project" value="UniProtKB-KW"/>
</dbReference>
<evidence type="ECO:0000256" key="3">
    <source>
        <dbReference type="ARBA" id="ARBA00012142"/>
    </source>
</evidence>
<evidence type="ECO:0000256" key="11">
    <source>
        <dbReference type="ARBA" id="ARBA00023317"/>
    </source>
</evidence>
<protein>
    <recommendedName>
        <fullName evidence="3 12">Pyruvate kinase</fullName>
        <ecNumber evidence="3 12">2.7.1.40</ecNumber>
    </recommendedName>
</protein>
<dbReference type="InterPro" id="IPR040442">
    <property type="entry name" value="Pyrv_kinase-like_dom_sf"/>
</dbReference>
<evidence type="ECO:0000256" key="6">
    <source>
        <dbReference type="ARBA" id="ARBA00022741"/>
    </source>
</evidence>
<dbReference type="InterPro" id="IPR001697">
    <property type="entry name" value="Pyr_Knase"/>
</dbReference>
<dbReference type="Gene3D" id="3.20.20.60">
    <property type="entry name" value="Phosphoenolpyruvate-binding domains"/>
    <property type="match status" value="1"/>
</dbReference>
<evidence type="ECO:0000313" key="15">
    <source>
        <dbReference type="Proteomes" id="UP001142175"/>
    </source>
</evidence>
<dbReference type="InterPro" id="IPR015806">
    <property type="entry name" value="Pyrv_Knase_insert_dom_sf"/>
</dbReference>
<evidence type="ECO:0000313" key="14">
    <source>
        <dbReference type="EMBL" id="MCR9016204.1"/>
    </source>
</evidence>
<comment type="catalytic activity">
    <reaction evidence="12">
        <text>pyruvate + ATP = phosphoenolpyruvate + ADP + H(+)</text>
        <dbReference type="Rhea" id="RHEA:18157"/>
        <dbReference type="ChEBI" id="CHEBI:15361"/>
        <dbReference type="ChEBI" id="CHEBI:15378"/>
        <dbReference type="ChEBI" id="CHEBI:30616"/>
        <dbReference type="ChEBI" id="CHEBI:58702"/>
        <dbReference type="ChEBI" id="CHEBI:456216"/>
        <dbReference type="EC" id="2.7.1.40"/>
    </reaction>
</comment>